<reference evidence="1" key="1">
    <citation type="journal article" date="2023" name="Front. Mar. Sci.">
        <title>A new Merluccius polli reference genome to investigate the effects of global change in West African waters.</title>
        <authorList>
            <person name="Mateo J.L."/>
            <person name="Blanco-Fernandez C."/>
            <person name="Garcia-Vazquez E."/>
            <person name="Machado-Schiaffino G."/>
        </authorList>
    </citation>
    <scope>NUCLEOTIDE SEQUENCE</scope>
    <source>
        <strain evidence="1">C29</strain>
        <tissue evidence="1">Fin</tissue>
    </source>
</reference>
<dbReference type="AlphaFoldDB" id="A0AA47N2I9"/>
<keyword evidence="2" id="KW-1185">Reference proteome</keyword>
<proteinExistence type="predicted"/>
<dbReference type="Proteomes" id="UP001174136">
    <property type="component" value="Unassembled WGS sequence"/>
</dbReference>
<protein>
    <submittedName>
        <fullName evidence="1">Uncharacterized protein</fullName>
    </submittedName>
</protein>
<dbReference type="InterPro" id="IPR052035">
    <property type="entry name" value="ZnF_BED_domain_contain"/>
</dbReference>
<dbReference type="PANTHER" id="PTHR46481">
    <property type="entry name" value="ZINC FINGER BED DOMAIN-CONTAINING PROTEIN 4"/>
    <property type="match status" value="1"/>
</dbReference>
<dbReference type="EMBL" id="JAOPHQ010001423">
    <property type="protein sequence ID" value="KAK0151049.1"/>
    <property type="molecule type" value="Genomic_DNA"/>
</dbReference>
<accession>A0AA47N2I9</accession>
<comment type="caution">
    <text evidence="1">The sequence shown here is derived from an EMBL/GenBank/DDBJ whole genome shotgun (WGS) entry which is preliminary data.</text>
</comment>
<evidence type="ECO:0000313" key="2">
    <source>
        <dbReference type="Proteomes" id="UP001174136"/>
    </source>
</evidence>
<dbReference type="PANTHER" id="PTHR46481:SF9">
    <property type="entry name" value="ZINC FINGER BED DOMAIN-CONTAINING PROTEIN 1-LIKE"/>
    <property type="match status" value="1"/>
</dbReference>
<gene>
    <name evidence="1" type="ORF">N1851_007839</name>
</gene>
<name>A0AA47N2I9_MERPO</name>
<sequence>MLINTVTKDGFVSLINKLDLRYQIPSQNYLSQVAIPKIRTTELYISLTVRFLDKDFELKMQCLKTAYLPGEHTKENIARGLRKALDSWHLRKEQLVCITTDVGANVRTQPLGQTSVFWPQATSFECPTRWDSRQKMMERVLEQWRAISDVLSAEHKTRLLVPSWQDLDVLESVNPALHPLQEFTDALSRESYFLQKKEDDTDLTKTIRVKILEYMDTMYFDPATQELLDTASFMDPSEIVQDIKTRVMSEMKETAQKVIRLYILMT</sequence>
<dbReference type="SUPFAM" id="SSF53098">
    <property type="entry name" value="Ribonuclease H-like"/>
    <property type="match status" value="1"/>
</dbReference>
<organism evidence="1 2">
    <name type="scientific">Merluccius polli</name>
    <name type="common">Benguela hake</name>
    <name type="synonym">Merluccius cadenati</name>
    <dbReference type="NCBI Taxonomy" id="89951"/>
    <lineage>
        <taxon>Eukaryota</taxon>
        <taxon>Metazoa</taxon>
        <taxon>Chordata</taxon>
        <taxon>Craniata</taxon>
        <taxon>Vertebrata</taxon>
        <taxon>Euteleostomi</taxon>
        <taxon>Actinopterygii</taxon>
        <taxon>Neopterygii</taxon>
        <taxon>Teleostei</taxon>
        <taxon>Neoteleostei</taxon>
        <taxon>Acanthomorphata</taxon>
        <taxon>Zeiogadaria</taxon>
        <taxon>Gadariae</taxon>
        <taxon>Gadiformes</taxon>
        <taxon>Gadoidei</taxon>
        <taxon>Merlucciidae</taxon>
        <taxon>Merluccius</taxon>
    </lineage>
</organism>
<evidence type="ECO:0000313" key="1">
    <source>
        <dbReference type="EMBL" id="KAK0151049.1"/>
    </source>
</evidence>
<dbReference type="InterPro" id="IPR012337">
    <property type="entry name" value="RNaseH-like_sf"/>
</dbReference>